<evidence type="ECO:0000256" key="2">
    <source>
        <dbReference type="SAM" id="MobiDB-lite"/>
    </source>
</evidence>
<comment type="caution">
    <text evidence="3">The sequence shown here is derived from an EMBL/GenBank/DDBJ whole genome shotgun (WGS) entry which is preliminary data.</text>
</comment>
<keyword evidence="4" id="KW-1185">Reference proteome</keyword>
<organism evidence="3 4">
    <name type="scientific">Liparis tanakae</name>
    <name type="common">Tanaka's snailfish</name>
    <dbReference type="NCBI Taxonomy" id="230148"/>
    <lineage>
        <taxon>Eukaryota</taxon>
        <taxon>Metazoa</taxon>
        <taxon>Chordata</taxon>
        <taxon>Craniata</taxon>
        <taxon>Vertebrata</taxon>
        <taxon>Euteleostomi</taxon>
        <taxon>Actinopterygii</taxon>
        <taxon>Neopterygii</taxon>
        <taxon>Teleostei</taxon>
        <taxon>Neoteleostei</taxon>
        <taxon>Acanthomorphata</taxon>
        <taxon>Eupercaria</taxon>
        <taxon>Perciformes</taxon>
        <taxon>Cottioidei</taxon>
        <taxon>Cottales</taxon>
        <taxon>Liparidae</taxon>
        <taxon>Liparis</taxon>
    </lineage>
</organism>
<name>A0A4Z2EW44_9TELE</name>
<sequence>MPPQAAARLARANAVLSRKHCMMVTTAKEPRNRKTTPGSLGVNEVNGVNEDANEVNEVNEDANEVNEDANEVNEDANEVNEVNEDANEVNGDDNEVNGDANEVNEDANEVNEDANEVNEVNGVNGVNEAANEVNEDANEVNGDANEVNEVNEVNEDANEVNGDANEVNEVNEDANEVNEDANEVNKVNGVNEDANGVNEVNEDANEVNGDANEVNEDANEVNEVNEDANEVNGDANEVNEVNEDANEVNEVNEDANEVSEVREVNGRRPLGSTFSSSTSSAALTSSGTRLLRNQLVHRMPLFRPMILMVSFRRASFSYTTLFRMMATENIHAKVREPAPDVAHVLKRVGAGTRVPVPEEEEDIRLSPVCPLKKPPPPLSVSGSSVASGSTSGNTMPAQNRRDATGPHRVGKDSLCVDTDLHEAGDAHDGLVGLVEHLLPGEAAGGRGLLLGQEVGDVIRGPAGVDQLGLEESGGGVVLQQSLEDGSGSHVRVT</sequence>
<feature type="compositionally biased region" description="Low complexity" evidence="2">
    <location>
        <begin position="379"/>
        <end position="392"/>
    </location>
</feature>
<feature type="coiled-coil region" evidence="1">
    <location>
        <begin position="48"/>
        <end position="120"/>
    </location>
</feature>
<feature type="coiled-coil region" evidence="1">
    <location>
        <begin position="164"/>
        <end position="258"/>
    </location>
</feature>
<protein>
    <submittedName>
        <fullName evidence="3">Replicase polyprotein 1a</fullName>
    </submittedName>
</protein>
<dbReference type="EMBL" id="SRLO01002382">
    <property type="protein sequence ID" value="TNN33038.1"/>
    <property type="molecule type" value="Genomic_DNA"/>
</dbReference>
<feature type="region of interest" description="Disordered" evidence="2">
    <location>
        <begin position="367"/>
        <end position="409"/>
    </location>
</feature>
<dbReference type="AlphaFoldDB" id="A0A4Z2EW44"/>
<reference evidence="3 4" key="1">
    <citation type="submission" date="2019-03" db="EMBL/GenBank/DDBJ databases">
        <title>First draft genome of Liparis tanakae, snailfish: a comprehensive survey of snailfish specific genes.</title>
        <authorList>
            <person name="Kim W."/>
            <person name="Song I."/>
            <person name="Jeong J.-H."/>
            <person name="Kim D."/>
            <person name="Kim S."/>
            <person name="Ryu S."/>
            <person name="Song J.Y."/>
            <person name="Lee S.K."/>
        </authorList>
    </citation>
    <scope>NUCLEOTIDE SEQUENCE [LARGE SCALE GENOMIC DNA]</scope>
    <source>
        <tissue evidence="3">Muscle</tissue>
    </source>
</reference>
<dbReference type="Proteomes" id="UP000314294">
    <property type="component" value="Unassembled WGS sequence"/>
</dbReference>
<keyword evidence="1" id="KW-0175">Coiled coil</keyword>
<gene>
    <name evidence="3" type="primary">1a_0</name>
    <name evidence="3" type="ORF">EYF80_056803</name>
</gene>
<evidence type="ECO:0000256" key="1">
    <source>
        <dbReference type="SAM" id="Coils"/>
    </source>
</evidence>
<proteinExistence type="predicted"/>
<accession>A0A4Z2EW44</accession>
<evidence type="ECO:0000313" key="4">
    <source>
        <dbReference type="Proteomes" id="UP000314294"/>
    </source>
</evidence>
<evidence type="ECO:0000313" key="3">
    <source>
        <dbReference type="EMBL" id="TNN33038.1"/>
    </source>
</evidence>
<feature type="compositionally biased region" description="Basic and acidic residues" evidence="2">
    <location>
        <begin position="399"/>
        <end position="409"/>
    </location>
</feature>